<dbReference type="EMBL" id="JPRL01000001">
    <property type="protein sequence ID" value="KFF06657.1"/>
    <property type="molecule type" value="Genomic_DNA"/>
</dbReference>
<dbReference type="STRING" id="362418.IW19_14580"/>
<dbReference type="eggNOG" id="ENOG5030YDR">
    <property type="taxonomic scope" value="Bacteria"/>
</dbReference>
<evidence type="ECO:0000256" key="8">
    <source>
        <dbReference type="ARBA" id="ARBA00023136"/>
    </source>
</evidence>
<comment type="caution">
    <text evidence="12">The sequence shown here is derived from an EMBL/GenBank/DDBJ whole genome shotgun (WGS) entry which is preliminary data.</text>
</comment>
<keyword evidence="4" id="KW-1003">Cell membrane</keyword>
<evidence type="ECO:0000256" key="1">
    <source>
        <dbReference type="ARBA" id="ARBA00004496"/>
    </source>
</evidence>
<dbReference type="InterPro" id="IPR058978">
    <property type="entry name" value="GSDM_bact-type"/>
</dbReference>
<evidence type="ECO:0000256" key="5">
    <source>
        <dbReference type="ARBA" id="ARBA00022490"/>
    </source>
</evidence>
<organism evidence="12 13">
    <name type="scientific">Flavobacterium reichenbachii</name>
    <dbReference type="NCBI Taxonomy" id="362418"/>
    <lineage>
        <taxon>Bacteria</taxon>
        <taxon>Pseudomonadati</taxon>
        <taxon>Bacteroidota</taxon>
        <taxon>Flavobacteriia</taxon>
        <taxon>Flavobacteriales</taxon>
        <taxon>Flavobacteriaceae</taxon>
        <taxon>Flavobacterium</taxon>
    </lineage>
</organism>
<protein>
    <recommendedName>
        <fullName evidence="10">Gasdermin bGSDM</fullName>
    </recommendedName>
    <alternativeName>
        <fullName evidence="11">Bacterial gasdermin</fullName>
    </alternativeName>
</protein>
<dbReference type="OrthoDB" id="981394at2"/>
<name>A0A085ZQE3_9FLAO</name>
<sequence length="233" mass="26144">MKLTNFLSGQGYDIIEGPVRNHKPLQLWLKKPFEEAQLYYASIEHAFKSNVLLSEIENPALNVNSEQKDDYGFNIGITLLENILKTLGLGALELSSKIKSGKKVTIGYDNSITKEYTIGNIEDYFFSADFLHPNPSLLKNANRNHILIITGTVFAKNLIVDIETDFALDTSLIAGLNSIAEGKLDFTISNPNKLKMISNAEVYFPIAVKASEIDFDRSRFQKLILVTHNKNVF</sequence>
<keyword evidence="7" id="KW-0051">Antiviral defense</keyword>
<evidence type="ECO:0000256" key="3">
    <source>
        <dbReference type="ARBA" id="ARBA00022452"/>
    </source>
</evidence>
<keyword evidence="3" id="KW-1134">Transmembrane beta strand</keyword>
<reference evidence="12 13" key="1">
    <citation type="submission" date="2014-07" db="EMBL/GenBank/DDBJ databases">
        <title>Genome of Flavobacterium reichenbachii LMG 25512.</title>
        <authorList>
            <person name="Stropko S.J."/>
            <person name="Pipes S.E."/>
            <person name="Newman J.D."/>
        </authorList>
    </citation>
    <scope>NUCLEOTIDE SEQUENCE [LARGE SCALE GENOMIC DNA]</scope>
    <source>
        <strain evidence="12 13">LMG 25512</strain>
    </source>
</reference>
<comment type="similarity">
    <text evidence="9">Belongs to the bacterial gasdermin family.</text>
</comment>
<keyword evidence="13" id="KW-1185">Reference proteome</keyword>
<evidence type="ECO:0000256" key="10">
    <source>
        <dbReference type="ARBA" id="ARBA00093798"/>
    </source>
</evidence>
<proteinExistence type="inferred from homology"/>
<dbReference type="AlphaFoldDB" id="A0A085ZQE3"/>
<keyword evidence="6" id="KW-0812">Transmembrane</keyword>
<evidence type="ECO:0000256" key="4">
    <source>
        <dbReference type="ARBA" id="ARBA00022475"/>
    </source>
</evidence>
<comment type="subcellular location">
    <subcellularLocation>
        <location evidence="2">Cell membrane</location>
        <topology evidence="2">Multi-pass membrane protein</topology>
    </subcellularLocation>
    <subcellularLocation>
        <location evidence="1">Cytoplasm</location>
    </subcellularLocation>
</comment>
<evidence type="ECO:0000256" key="7">
    <source>
        <dbReference type="ARBA" id="ARBA00023118"/>
    </source>
</evidence>
<evidence type="ECO:0000313" key="12">
    <source>
        <dbReference type="EMBL" id="KFF06657.1"/>
    </source>
</evidence>
<keyword evidence="8" id="KW-0472">Membrane</keyword>
<dbReference type="RefSeq" id="WP_035685319.1">
    <property type="nucleotide sequence ID" value="NZ_JPRL01000001.1"/>
</dbReference>
<evidence type="ECO:0000256" key="6">
    <source>
        <dbReference type="ARBA" id="ARBA00022692"/>
    </source>
</evidence>
<evidence type="ECO:0000256" key="11">
    <source>
        <dbReference type="ARBA" id="ARBA00093802"/>
    </source>
</evidence>
<keyword evidence="5" id="KW-0963">Cytoplasm</keyword>
<accession>A0A085ZQE3</accession>
<evidence type="ECO:0000313" key="13">
    <source>
        <dbReference type="Proteomes" id="UP000028715"/>
    </source>
</evidence>
<gene>
    <name evidence="12" type="ORF">IW19_14580</name>
</gene>
<dbReference type="Proteomes" id="UP000028715">
    <property type="component" value="Unassembled WGS sequence"/>
</dbReference>
<dbReference type="Pfam" id="PF26164">
    <property type="entry name" value="Bact_GSDM"/>
    <property type="match status" value="1"/>
</dbReference>
<evidence type="ECO:0000256" key="9">
    <source>
        <dbReference type="ARBA" id="ARBA00093769"/>
    </source>
</evidence>
<evidence type="ECO:0000256" key="2">
    <source>
        <dbReference type="ARBA" id="ARBA00004651"/>
    </source>
</evidence>